<reference evidence="1" key="1">
    <citation type="journal article" date="2014" name="Front. Microbiol.">
        <title>High frequency of phylogenetically diverse reductive dehalogenase-homologous genes in deep subseafloor sedimentary metagenomes.</title>
        <authorList>
            <person name="Kawai M."/>
            <person name="Futagami T."/>
            <person name="Toyoda A."/>
            <person name="Takaki Y."/>
            <person name="Nishi S."/>
            <person name="Hori S."/>
            <person name="Arai W."/>
            <person name="Tsubouchi T."/>
            <person name="Morono Y."/>
            <person name="Uchiyama I."/>
            <person name="Ito T."/>
            <person name="Fujiyama A."/>
            <person name="Inagaki F."/>
            <person name="Takami H."/>
        </authorList>
    </citation>
    <scope>NUCLEOTIDE SEQUENCE</scope>
    <source>
        <strain evidence="1">Expedition CK06-06</strain>
    </source>
</reference>
<gene>
    <name evidence="1" type="ORF">S01H4_23255</name>
</gene>
<dbReference type="EMBL" id="BART01010764">
    <property type="protein sequence ID" value="GAG90048.1"/>
    <property type="molecule type" value="Genomic_DNA"/>
</dbReference>
<dbReference type="InterPro" id="IPR000415">
    <property type="entry name" value="Nitroreductase-like"/>
</dbReference>
<comment type="caution">
    <text evidence="1">The sequence shown here is derived from an EMBL/GenBank/DDBJ whole genome shotgun (WGS) entry which is preliminary data.</text>
</comment>
<name>X1C0S2_9ZZZZ</name>
<dbReference type="GO" id="GO:0016491">
    <property type="term" value="F:oxidoreductase activity"/>
    <property type="evidence" value="ECO:0007669"/>
    <property type="project" value="InterPro"/>
</dbReference>
<dbReference type="Gene3D" id="3.40.109.10">
    <property type="entry name" value="NADH Oxidase"/>
    <property type="match status" value="1"/>
</dbReference>
<proteinExistence type="predicted"/>
<evidence type="ECO:0000313" key="1">
    <source>
        <dbReference type="EMBL" id="GAG90048.1"/>
    </source>
</evidence>
<protein>
    <submittedName>
        <fullName evidence="1">Uncharacterized protein</fullName>
    </submittedName>
</protein>
<dbReference type="AlphaFoldDB" id="X1C0S2"/>
<accession>X1C0S2</accession>
<sequence length="74" mass="9100">MESRRKNRNEIYATIRDKGYFHYNFKNHLLELITEDNLAHKLAQASWDQRFIEEAYLNVVICANYSRTTNWYRR</sequence>
<dbReference type="SUPFAM" id="SSF55469">
    <property type="entry name" value="FMN-dependent nitroreductase-like"/>
    <property type="match status" value="1"/>
</dbReference>
<organism evidence="1">
    <name type="scientific">marine sediment metagenome</name>
    <dbReference type="NCBI Taxonomy" id="412755"/>
    <lineage>
        <taxon>unclassified sequences</taxon>
        <taxon>metagenomes</taxon>
        <taxon>ecological metagenomes</taxon>
    </lineage>
</organism>